<keyword evidence="3" id="KW-1185">Reference proteome</keyword>
<organism evidence="2 3">
    <name type="scientific">Aliikangiella coralliicola</name>
    <dbReference type="NCBI Taxonomy" id="2592383"/>
    <lineage>
        <taxon>Bacteria</taxon>
        <taxon>Pseudomonadati</taxon>
        <taxon>Pseudomonadota</taxon>
        <taxon>Gammaproteobacteria</taxon>
        <taxon>Oceanospirillales</taxon>
        <taxon>Pleioneaceae</taxon>
        <taxon>Aliikangiella</taxon>
    </lineage>
</organism>
<dbReference type="RefSeq" id="WP_142893365.1">
    <property type="nucleotide sequence ID" value="NZ_ML660163.1"/>
</dbReference>
<evidence type="ECO:0000256" key="1">
    <source>
        <dbReference type="SAM" id="Phobius"/>
    </source>
</evidence>
<reference evidence="2 3" key="1">
    <citation type="submission" date="2019-07" db="EMBL/GenBank/DDBJ databases">
        <title>Draft genome for Aliikangiella sp. M105.</title>
        <authorList>
            <person name="Wang G."/>
        </authorList>
    </citation>
    <scope>NUCLEOTIDE SEQUENCE [LARGE SCALE GENOMIC DNA]</scope>
    <source>
        <strain evidence="2 3">M105</strain>
    </source>
</reference>
<sequence>MALSRLQYRPLNNAMGNLISLGNLNTPVNRLSRRLDRYLAAIFLFLMSPWAHAAEELSWKTYLFSVMGIALIVASFLSFRNPKAESLMAKLLLAGLYFWVLTFAQLTVLALIYYIAK</sequence>
<proteinExistence type="predicted"/>
<comment type="caution">
    <text evidence="2">The sequence shown here is derived from an EMBL/GenBank/DDBJ whole genome shotgun (WGS) entry which is preliminary data.</text>
</comment>
<keyword evidence="1" id="KW-0812">Transmembrane</keyword>
<protein>
    <submittedName>
        <fullName evidence="2">Uncharacterized protein</fullName>
    </submittedName>
</protein>
<evidence type="ECO:0000313" key="3">
    <source>
        <dbReference type="Proteomes" id="UP000315439"/>
    </source>
</evidence>
<dbReference type="AlphaFoldDB" id="A0A545UE10"/>
<keyword evidence="1" id="KW-1133">Transmembrane helix</keyword>
<dbReference type="Proteomes" id="UP000315439">
    <property type="component" value="Unassembled WGS sequence"/>
</dbReference>
<accession>A0A545UE10</accession>
<gene>
    <name evidence="2" type="ORF">FLL46_09975</name>
</gene>
<keyword evidence="1" id="KW-0472">Membrane</keyword>
<dbReference type="EMBL" id="VIKS01000006">
    <property type="protein sequence ID" value="TQV87704.1"/>
    <property type="molecule type" value="Genomic_DNA"/>
</dbReference>
<feature type="transmembrane region" description="Helical" evidence="1">
    <location>
        <begin position="91"/>
        <end position="116"/>
    </location>
</feature>
<feature type="transmembrane region" description="Helical" evidence="1">
    <location>
        <begin position="59"/>
        <end position="79"/>
    </location>
</feature>
<evidence type="ECO:0000313" key="2">
    <source>
        <dbReference type="EMBL" id="TQV87704.1"/>
    </source>
</evidence>
<name>A0A545UE10_9GAMM</name>
<dbReference type="OrthoDB" id="5573483at2"/>